<gene>
    <name evidence="1" type="ORF">GCM10010201_21280</name>
</gene>
<proteinExistence type="predicted"/>
<dbReference type="Proteomes" id="UP001499978">
    <property type="component" value="Unassembled WGS sequence"/>
</dbReference>
<evidence type="ECO:0000313" key="2">
    <source>
        <dbReference type="Proteomes" id="UP001499978"/>
    </source>
</evidence>
<accession>A0ABN3NMG9</accession>
<name>A0ABN3NMG9_9ACTN</name>
<keyword evidence="2" id="KW-1185">Reference proteome</keyword>
<organism evidence="1 2">
    <name type="scientific">Pilimelia columellifera subsp. columellifera</name>
    <dbReference type="NCBI Taxonomy" id="706583"/>
    <lineage>
        <taxon>Bacteria</taxon>
        <taxon>Bacillati</taxon>
        <taxon>Actinomycetota</taxon>
        <taxon>Actinomycetes</taxon>
        <taxon>Micromonosporales</taxon>
        <taxon>Micromonosporaceae</taxon>
        <taxon>Pilimelia</taxon>
    </lineage>
</organism>
<dbReference type="EMBL" id="BAAARY010000008">
    <property type="protein sequence ID" value="GAA2522861.1"/>
    <property type="molecule type" value="Genomic_DNA"/>
</dbReference>
<protein>
    <submittedName>
        <fullName evidence="1">Uncharacterized protein</fullName>
    </submittedName>
</protein>
<sequence>MTARGGERTCYSVGCSAIELTTQSPIIASKSQNRHGLPESVVTTDPLVVPARSVAGSPGRSELR</sequence>
<evidence type="ECO:0000313" key="1">
    <source>
        <dbReference type="EMBL" id="GAA2522861.1"/>
    </source>
</evidence>
<reference evidence="1 2" key="1">
    <citation type="journal article" date="2019" name="Int. J. Syst. Evol. Microbiol.">
        <title>The Global Catalogue of Microorganisms (GCM) 10K type strain sequencing project: providing services to taxonomists for standard genome sequencing and annotation.</title>
        <authorList>
            <consortium name="The Broad Institute Genomics Platform"/>
            <consortium name="The Broad Institute Genome Sequencing Center for Infectious Disease"/>
            <person name="Wu L."/>
            <person name="Ma J."/>
        </authorList>
    </citation>
    <scope>NUCLEOTIDE SEQUENCE [LARGE SCALE GENOMIC DNA]</scope>
    <source>
        <strain evidence="1 2">JCM 3367</strain>
    </source>
</reference>
<comment type="caution">
    <text evidence="1">The sequence shown here is derived from an EMBL/GenBank/DDBJ whole genome shotgun (WGS) entry which is preliminary data.</text>
</comment>